<dbReference type="GO" id="GO:0005737">
    <property type="term" value="C:cytoplasm"/>
    <property type="evidence" value="ECO:0007669"/>
    <property type="project" value="TreeGrafter"/>
</dbReference>
<dbReference type="Pfam" id="PF13460">
    <property type="entry name" value="NAD_binding_10"/>
    <property type="match status" value="1"/>
</dbReference>
<feature type="domain" description="NAD(P)-binding" evidence="2">
    <location>
        <begin position="7"/>
        <end position="111"/>
    </location>
</feature>
<dbReference type="Pfam" id="PF11066">
    <property type="entry name" value="DUF2867"/>
    <property type="match status" value="1"/>
</dbReference>
<sequence>MKILVMGATGYIGGRLVPLLIEHGHDVRCLSRRPEKLRGVWWASDCEIVQGDALDADSLAPAMQGIDAVYYLVHSIGTGGSFSDSDRRAATSTADAAAAAGVSRLIYLGGLVPQGQVASEHLASRAEVGQIMLDGKVPAVVLQAGVILGSGSASFEMLRYLTEQLPVMVTPKWVSSHVQPIAVRDVLRYLTQSLELPEETNRRFDIAGPDVLTYREMMQRFAQVDGLRKRIIIPVPVLTPWLSSHWVNIVTPVPKAIAQPLIESLRNDAVASENDIEALLPGSLIGFDEAVGLALDKIRSAQVITRWSGAEWPGAPSDPMPTDPEWSGGTVYRDERSTVVGASAEYTWQAVEGIGGARGWYSLPLAWSLRGWMDRLVGGVGLRRGRRDPDHVLVGDAIDFWRVEEVDTCELLRLRAEMKLPGDAWLEFSITTEEGPASSSSTNSSITVLHQRALFIPRGLPGRLYWLSISPLHNIVFGSMIENLAKAARESEANSIRSAQPARETRTLPTT</sequence>
<evidence type="ECO:0000313" key="4">
    <source>
        <dbReference type="EMBL" id="CAB5038663.1"/>
    </source>
</evidence>
<accession>A0A6J7SBX4</accession>
<organism evidence="4">
    <name type="scientific">freshwater metagenome</name>
    <dbReference type="NCBI Taxonomy" id="449393"/>
    <lineage>
        <taxon>unclassified sequences</taxon>
        <taxon>metagenomes</taxon>
        <taxon>ecological metagenomes</taxon>
    </lineage>
</organism>
<dbReference type="InterPro" id="IPR016040">
    <property type="entry name" value="NAD(P)-bd_dom"/>
</dbReference>
<dbReference type="EMBL" id="CAFAAQ010000349">
    <property type="protein sequence ID" value="CAB4829344.1"/>
    <property type="molecule type" value="Genomic_DNA"/>
</dbReference>
<dbReference type="PANTHER" id="PTHR48079">
    <property type="entry name" value="PROTEIN YEEZ"/>
    <property type="match status" value="1"/>
</dbReference>
<reference evidence="4" key="1">
    <citation type="submission" date="2020-05" db="EMBL/GenBank/DDBJ databases">
        <authorList>
            <person name="Chiriac C."/>
            <person name="Salcher M."/>
            <person name="Ghai R."/>
            <person name="Kavagutti S V."/>
        </authorList>
    </citation>
    <scope>NUCLEOTIDE SEQUENCE</scope>
</reference>
<dbReference type="AlphaFoldDB" id="A0A6J7SBX4"/>
<dbReference type="InterPro" id="IPR051783">
    <property type="entry name" value="NAD(P)-dependent_oxidoreduct"/>
</dbReference>
<dbReference type="SUPFAM" id="SSF51735">
    <property type="entry name" value="NAD(P)-binding Rossmann-fold domains"/>
    <property type="match status" value="1"/>
</dbReference>
<protein>
    <submittedName>
        <fullName evidence="4">Unannotated protein</fullName>
    </submittedName>
</protein>
<evidence type="ECO:0000256" key="1">
    <source>
        <dbReference type="SAM" id="MobiDB-lite"/>
    </source>
</evidence>
<proteinExistence type="predicted"/>
<dbReference type="PANTHER" id="PTHR48079:SF6">
    <property type="entry name" value="NAD(P)-BINDING DOMAIN-CONTAINING PROTEIN-RELATED"/>
    <property type="match status" value="1"/>
</dbReference>
<evidence type="ECO:0000313" key="3">
    <source>
        <dbReference type="EMBL" id="CAB4829344.1"/>
    </source>
</evidence>
<dbReference type="EMBL" id="CAFBPW010000220">
    <property type="protein sequence ID" value="CAB5038663.1"/>
    <property type="molecule type" value="Genomic_DNA"/>
</dbReference>
<dbReference type="CDD" id="cd05245">
    <property type="entry name" value="SDR_a2"/>
    <property type="match status" value="1"/>
</dbReference>
<dbReference type="Gene3D" id="3.40.50.720">
    <property type="entry name" value="NAD(P)-binding Rossmann-like Domain"/>
    <property type="match status" value="1"/>
</dbReference>
<feature type="region of interest" description="Disordered" evidence="1">
    <location>
        <begin position="492"/>
        <end position="511"/>
    </location>
</feature>
<dbReference type="GO" id="GO:0004029">
    <property type="term" value="F:aldehyde dehydrogenase (NAD+) activity"/>
    <property type="evidence" value="ECO:0007669"/>
    <property type="project" value="TreeGrafter"/>
</dbReference>
<dbReference type="InterPro" id="IPR036291">
    <property type="entry name" value="NAD(P)-bd_dom_sf"/>
</dbReference>
<gene>
    <name evidence="3" type="ORF">UFOPK3046_02261</name>
    <name evidence="4" type="ORF">UFOPK4173_01578</name>
</gene>
<dbReference type="InterPro" id="IPR021295">
    <property type="entry name" value="DUF2867"/>
</dbReference>
<evidence type="ECO:0000259" key="2">
    <source>
        <dbReference type="Pfam" id="PF13460"/>
    </source>
</evidence>
<name>A0A6J7SBX4_9ZZZZ</name>